<gene>
    <name evidence="1" type="ORF">MILVUS5_LOCUS18680</name>
</gene>
<evidence type="ECO:0000313" key="1">
    <source>
        <dbReference type="EMBL" id="CAJ2650969.1"/>
    </source>
</evidence>
<sequence length="121" mass="13518">MKFQSIVLLIVVMCASSVKNEAIPLEGGRSVDVSDPHVIDIANFAVTEYNKGITLSKLKLVKVIKGESQELSGGINYHLTISASRRFQDIHNQYIHNYETVVLEKPSEHFRNLTSFKSVNA</sequence>
<proteinExistence type="predicted"/>
<reference evidence="1" key="1">
    <citation type="submission" date="2023-10" db="EMBL/GenBank/DDBJ databases">
        <authorList>
            <person name="Rodriguez Cubillos JULIANA M."/>
            <person name="De Vega J."/>
        </authorList>
    </citation>
    <scope>NUCLEOTIDE SEQUENCE</scope>
</reference>
<dbReference type="EMBL" id="CASHSV030000109">
    <property type="protein sequence ID" value="CAJ2650969.1"/>
    <property type="molecule type" value="Genomic_DNA"/>
</dbReference>
<keyword evidence="2" id="KW-1185">Reference proteome</keyword>
<comment type="caution">
    <text evidence="1">The sequence shown here is derived from an EMBL/GenBank/DDBJ whole genome shotgun (WGS) entry which is preliminary data.</text>
</comment>
<name>A0ACB0K4C8_TRIPR</name>
<organism evidence="1 2">
    <name type="scientific">Trifolium pratense</name>
    <name type="common">Red clover</name>
    <dbReference type="NCBI Taxonomy" id="57577"/>
    <lineage>
        <taxon>Eukaryota</taxon>
        <taxon>Viridiplantae</taxon>
        <taxon>Streptophyta</taxon>
        <taxon>Embryophyta</taxon>
        <taxon>Tracheophyta</taxon>
        <taxon>Spermatophyta</taxon>
        <taxon>Magnoliopsida</taxon>
        <taxon>eudicotyledons</taxon>
        <taxon>Gunneridae</taxon>
        <taxon>Pentapetalae</taxon>
        <taxon>rosids</taxon>
        <taxon>fabids</taxon>
        <taxon>Fabales</taxon>
        <taxon>Fabaceae</taxon>
        <taxon>Papilionoideae</taxon>
        <taxon>50 kb inversion clade</taxon>
        <taxon>NPAAA clade</taxon>
        <taxon>Hologalegina</taxon>
        <taxon>IRL clade</taxon>
        <taxon>Trifolieae</taxon>
        <taxon>Trifolium</taxon>
    </lineage>
</organism>
<accession>A0ACB0K4C8</accession>
<evidence type="ECO:0000313" key="2">
    <source>
        <dbReference type="Proteomes" id="UP001177021"/>
    </source>
</evidence>
<dbReference type="Proteomes" id="UP001177021">
    <property type="component" value="Unassembled WGS sequence"/>
</dbReference>
<protein>
    <submittedName>
        <fullName evidence="1">Uncharacterized protein</fullName>
    </submittedName>
</protein>